<feature type="domain" description="Mga helix-turn-helix" evidence="3">
    <location>
        <begin position="81"/>
        <end position="163"/>
    </location>
</feature>
<dbReference type="EMBL" id="MIKC01000042">
    <property type="protein sequence ID" value="OEG20184.1"/>
    <property type="molecule type" value="Genomic_DNA"/>
</dbReference>
<proteinExistence type="predicted"/>
<dbReference type="STRING" id="1131292.BCR24_09690"/>
<name>A0A1E5H5H1_9ENTE</name>
<evidence type="ECO:0000256" key="2">
    <source>
        <dbReference type="ARBA" id="ARBA00023163"/>
    </source>
</evidence>
<dbReference type="Proteomes" id="UP000094469">
    <property type="component" value="Unassembled WGS sequence"/>
</dbReference>
<evidence type="ECO:0000259" key="3">
    <source>
        <dbReference type="Pfam" id="PF05043"/>
    </source>
</evidence>
<dbReference type="OrthoDB" id="2143991at2"/>
<keyword evidence="2" id="KW-0804">Transcription</keyword>
<sequence length="475" mass="56726">MDFLLLDERANLKLSIIRKLEQQFSFSERKDVLCEELNISQYLLEHSILEINEDLKRFELIERIELIEQSNEIVLFQDAQVSSSVVEEKYLKFSLEFTLLRTIFFNQFTSIKKYGEKQGMSRTVVYKIIDRIRKELAQYDIKLSKKCQLVGNEMKIRQYFNMLLYRIYKDSDELYNQSDILSVNELLATIKPYCEEINTFYLFKHYLFVFLERVRRTPNYFLPNDFQTADFAKENGIYQAIAQWSNQTLNGTNREIEAEVKGILSQLSVYRIEFCNLENKGVQTYQMQLKQKFLRYPQLKLAGAEFCNDVNWVIYQHLFISPLIDITLRVMDLEFFHERYPIIFDICHTFICQLKEEEFRYSKKSLFLNLLLVLSQQYDKESETNTINIHVSFTQGEKYNQFIQAQIQIFDSFSINFQPVVRPDTDLIISDYHLKTTFSARTLIWLAPPRASDWRNFGNEIVQVNRNLQLNKKRI</sequence>
<dbReference type="Pfam" id="PF05043">
    <property type="entry name" value="Mga"/>
    <property type="match status" value="1"/>
</dbReference>
<dbReference type="InterPro" id="IPR050661">
    <property type="entry name" value="BglG_antiterminators"/>
</dbReference>
<reference evidence="5" key="1">
    <citation type="submission" date="2016-09" db="EMBL/GenBank/DDBJ databases">
        <authorList>
            <person name="Gulvik C.A."/>
        </authorList>
    </citation>
    <scope>NUCLEOTIDE SEQUENCE [LARGE SCALE GENOMIC DNA]</scope>
    <source>
        <strain evidence="5">LMG 26676</strain>
    </source>
</reference>
<dbReference type="PANTHER" id="PTHR30185">
    <property type="entry name" value="CRYPTIC BETA-GLUCOSIDE BGL OPERON ANTITERMINATOR"/>
    <property type="match status" value="1"/>
</dbReference>
<keyword evidence="5" id="KW-1185">Reference proteome</keyword>
<evidence type="ECO:0000313" key="5">
    <source>
        <dbReference type="Proteomes" id="UP000094469"/>
    </source>
</evidence>
<accession>A0A1E5H5H1</accession>
<evidence type="ECO:0000313" key="4">
    <source>
        <dbReference type="EMBL" id="OEG20184.1"/>
    </source>
</evidence>
<keyword evidence="1" id="KW-0805">Transcription regulation</keyword>
<protein>
    <recommendedName>
        <fullName evidence="3">Mga helix-turn-helix domain-containing protein</fullName>
    </recommendedName>
</protein>
<comment type="caution">
    <text evidence="4">The sequence shown here is derived from an EMBL/GenBank/DDBJ whole genome shotgun (WGS) entry which is preliminary data.</text>
</comment>
<dbReference type="RefSeq" id="WP_069641502.1">
    <property type="nucleotide sequence ID" value="NZ_JAFBEZ010000008.1"/>
</dbReference>
<organism evidence="4 5">
    <name type="scientific">Enterococcus ureilyticus</name>
    <dbReference type="NCBI Taxonomy" id="1131292"/>
    <lineage>
        <taxon>Bacteria</taxon>
        <taxon>Bacillati</taxon>
        <taxon>Bacillota</taxon>
        <taxon>Bacilli</taxon>
        <taxon>Lactobacillales</taxon>
        <taxon>Enterococcaceae</taxon>
        <taxon>Enterococcus</taxon>
    </lineage>
</organism>
<evidence type="ECO:0000256" key="1">
    <source>
        <dbReference type="ARBA" id="ARBA00023015"/>
    </source>
</evidence>
<dbReference type="InterPro" id="IPR007737">
    <property type="entry name" value="Mga_HTH"/>
</dbReference>
<gene>
    <name evidence="4" type="ORF">BCR24_09690</name>
</gene>
<dbReference type="AlphaFoldDB" id="A0A1E5H5H1"/>
<dbReference type="PANTHER" id="PTHR30185:SF18">
    <property type="entry name" value="TRANSCRIPTIONAL REGULATOR MTLR"/>
    <property type="match status" value="1"/>
</dbReference>